<comment type="caution">
    <text evidence="2">The sequence shown here is derived from an EMBL/GenBank/DDBJ whole genome shotgun (WGS) entry which is preliminary data.</text>
</comment>
<name>A0ABN9Y2H9_9DINO</name>
<feature type="compositionally biased region" description="Low complexity" evidence="1">
    <location>
        <begin position="221"/>
        <end position="234"/>
    </location>
</feature>
<feature type="region of interest" description="Disordered" evidence="1">
    <location>
        <begin position="112"/>
        <end position="171"/>
    </location>
</feature>
<evidence type="ECO:0000313" key="3">
    <source>
        <dbReference type="Proteomes" id="UP001189429"/>
    </source>
</evidence>
<gene>
    <name evidence="2" type="ORF">PCOR1329_LOCUS80833</name>
</gene>
<feature type="region of interest" description="Disordered" evidence="1">
    <location>
        <begin position="202"/>
        <end position="240"/>
    </location>
</feature>
<reference evidence="2" key="1">
    <citation type="submission" date="2023-10" db="EMBL/GenBank/DDBJ databases">
        <authorList>
            <person name="Chen Y."/>
            <person name="Shah S."/>
            <person name="Dougan E. K."/>
            <person name="Thang M."/>
            <person name="Chan C."/>
        </authorList>
    </citation>
    <scope>NUCLEOTIDE SEQUENCE [LARGE SCALE GENOMIC DNA]</scope>
</reference>
<dbReference type="EMBL" id="CAUYUJ010021492">
    <property type="protein sequence ID" value="CAK0904938.1"/>
    <property type="molecule type" value="Genomic_DNA"/>
</dbReference>
<sequence length="403" mass="42983">MVLGLVQAAHENTLHNKSVSLRLLHDLLPNFSRSQEVRSAPASTQSMVHRMRTVEHASPLHTVGAEESSVQVRRPNNFVEPSNEPRTACTSASDSLSISAACVLGGSPRFFSLRDLPRGRQPPPPPFRAAPWRQGAPTPPEEAGGLPEGRGPTGRAPWAKGGAPRTRRGAVRFPGGAMAPTGRDCPGLPQPSAPPLLAAPEGGARALTSPRNCRCTAPRTSGAPAGRRSAPGRPAARRRGCTCHELSHDRRELLRQAILGARLVIGTLRHKTCKLRQQLERAAFRVGFLARGPEAEDQGAPHVLEATDAALLPQEADLLPRLELNPCRLHELLEDILDLILLLGRGTVIGGQQRVAGRLVQPPDAQEGQRDGLVTAGHGYRRGWLGRAGAAAHMAAVVPVLTS</sequence>
<accession>A0ABN9Y2H9</accession>
<keyword evidence="3" id="KW-1185">Reference proteome</keyword>
<organism evidence="2 3">
    <name type="scientific">Prorocentrum cordatum</name>
    <dbReference type="NCBI Taxonomy" id="2364126"/>
    <lineage>
        <taxon>Eukaryota</taxon>
        <taxon>Sar</taxon>
        <taxon>Alveolata</taxon>
        <taxon>Dinophyceae</taxon>
        <taxon>Prorocentrales</taxon>
        <taxon>Prorocentraceae</taxon>
        <taxon>Prorocentrum</taxon>
    </lineage>
</organism>
<proteinExistence type="predicted"/>
<dbReference type="Proteomes" id="UP001189429">
    <property type="component" value="Unassembled WGS sequence"/>
</dbReference>
<feature type="non-terminal residue" evidence="2">
    <location>
        <position position="403"/>
    </location>
</feature>
<evidence type="ECO:0000313" key="2">
    <source>
        <dbReference type="EMBL" id="CAK0904938.1"/>
    </source>
</evidence>
<protein>
    <submittedName>
        <fullName evidence="2">Uncharacterized protein</fullName>
    </submittedName>
</protein>
<evidence type="ECO:0000256" key="1">
    <source>
        <dbReference type="SAM" id="MobiDB-lite"/>
    </source>
</evidence>